<dbReference type="PANTHER" id="PTHR43007:SF1">
    <property type="entry name" value="2-PHOSPHO-L-LACTATE TRANSFERASE"/>
    <property type="match status" value="1"/>
</dbReference>
<dbReference type="Pfam" id="PF01933">
    <property type="entry name" value="CofD"/>
    <property type="match status" value="1"/>
</dbReference>
<protein>
    <recommendedName>
        <fullName evidence="4">2-phospho-L-lactate transferase</fullName>
    </recommendedName>
</protein>
<dbReference type="SUPFAM" id="SSF142338">
    <property type="entry name" value="CofD-like"/>
    <property type="match status" value="1"/>
</dbReference>
<dbReference type="FunFam" id="1.10.8.240:FF:000001">
    <property type="entry name" value="2-phospho-L-lactate transferase"/>
    <property type="match status" value="1"/>
</dbReference>
<dbReference type="PANTHER" id="PTHR43007">
    <property type="entry name" value="2-PHOSPHO-L-LACTATE TRANSFERASE"/>
    <property type="match status" value="1"/>
</dbReference>
<dbReference type="HAMAP" id="MF_01257">
    <property type="entry name" value="CofD"/>
    <property type="match status" value="1"/>
</dbReference>
<keyword evidence="2" id="KW-0460">Magnesium</keyword>
<dbReference type="GO" id="GO:0000287">
    <property type="term" value="F:magnesium ion binding"/>
    <property type="evidence" value="ECO:0007669"/>
    <property type="project" value="InterPro"/>
</dbReference>
<sequence>VLRRLVVLGEKKLITILAGGSGSVKLVRGFASQRTDVNVVTNVGDNYWLYGMYICPDIDTITYGLADILDHDKGWGIKKDTFGFLRQMEIFGEETWFRIGDRDTATHLTRTNMIKNGKSLSDITKWMCEKFAIEIKIIPVTDNSIETRIITPRGALHLQEFWVRHRGLDSIDGIEYHGADKARPNPDAVNAIHDSSLIVIAPGNPLTSIGPMLSIKGIRKELIKKKHRVVAVSPVIGTSAVSGPAGKYLEAAGIEVSPYGIAQMYADVCSSIIIDTKDRAAAKKIETLNVDVHDTKIRMTNKQSENALASFILKQYNIS</sequence>
<keyword evidence="1" id="KW-0808">Transferase</keyword>
<dbReference type="InterPro" id="IPR038136">
    <property type="entry name" value="CofD-like_dom_sf"/>
</dbReference>
<evidence type="ECO:0000256" key="2">
    <source>
        <dbReference type="ARBA" id="ARBA00022842"/>
    </source>
</evidence>
<dbReference type="AlphaFoldDB" id="A0A382DV18"/>
<dbReference type="CDD" id="cd07186">
    <property type="entry name" value="CofD_like"/>
    <property type="match status" value="1"/>
</dbReference>
<evidence type="ECO:0000313" key="3">
    <source>
        <dbReference type="EMBL" id="SVB41387.1"/>
    </source>
</evidence>
<dbReference type="Gene3D" id="3.40.50.10680">
    <property type="entry name" value="CofD-like domains"/>
    <property type="match status" value="1"/>
</dbReference>
<feature type="non-terminal residue" evidence="3">
    <location>
        <position position="1"/>
    </location>
</feature>
<dbReference type="InterPro" id="IPR010115">
    <property type="entry name" value="FbiA/CofD"/>
</dbReference>
<dbReference type="NCBIfam" id="TIGR01819">
    <property type="entry name" value="F420_cofD"/>
    <property type="match status" value="1"/>
</dbReference>
<organism evidence="3">
    <name type="scientific">marine metagenome</name>
    <dbReference type="NCBI Taxonomy" id="408172"/>
    <lineage>
        <taxon>unclassified sequences</taxon>
        <taxon>metagenomes</taxon>
        <taxon>ecological metagenomes</taxon>
    </lineage>
</organism>
<dbReference type="Gene3D" id="1.10.8.240">
    <property type="entry name" value="CofD-like domain"/>
    <property type="match status" value="1"/>
</dbReference>
<name>A0A382DV18_9ZZZZ</name>
<dbReference type="GO" id="GO:0043743">
    <property type="term" value="F:LPPG:FO 2-phospho-L-lactate transferase activity"/>
    <property type="evidence" value="ECO:0007669"/>
    <property type="project" value="InterPro"/>
</dbReference>
<reference evidence="3" key="1">
    <citation type="submission" date="2018-05" db="EMBL/GenBank/DDBJ databases">
        <authorList>
            <person name="Lanie J.A."/>
            <person name="Ng W.-L."/>
            <person name="Kazmierczak K.M."/>
            <person name="Andrzejewski T.M."/>
            <person name="Davidsen T.M."/>
            <person name="Wayne K.J."/>
            <person name="Tettelin H."/>
            <person name="Glass J.I."/>
            <person name="Rusch D."/>
            <person name="Podicherti R."/>
            <person name="Tsui H.-C.T."/>
            <person name="Winkler M.E."/>
        </authorList>
    </citation>
    <scope>NUCLEOTIDE SEQUENCE</scope>
</reference>
<evidence type="ECO:0000256" key="1">
    <source>
        <dbReference type="ARBA" id="ARBA00022679"/>
    </source>
</evidence>
<gene>
    <name evidence="3" type="ORF">METZ01_LOCUS194241</name>
</gene>
<dbReference type="InterPro" id="IPR002882">
    <property type="entry name" value="CofD"/>
</dbReference>
<dbReference type="EMBL" id="UINC01040886">
    <property type="protein sequence ID" value="SVB41387.1"/>
    <property type="molecule type" value="Genomic_DNA"/>
</dbReference>
<evidence type="ECO:0008006" key="4">
    <source>
        <dbReference type="Google" id="ProtNLM"/>
    </source>
</evidence>
<proteinExistence type="inferred from homology"/>
<accession>A0A382DV18</accession>